<dbReference type="EC" id="1.13.11.53" evidence="11"/>
<dbReference type="GO" id="GO:0005634">
    <property type="term" value="C:nucleus"/>
    <property type="evidence" value="ECO:0007669"/>
    <property type="project" value="UniProtKB-SubCell"/>
</dbReference>
<evidence type="ECO:0000256" key="11">
    <source>
        <dbReference type="HAMAP-Rule" id="MF_03154"/>
    </source>
</evidence>
<evidence type="ECO:0000256" key="6">
    <source>
        <dbReference type="ARBA" id="ARBA00022964"/>
    </source>
</evidence>
<comment type="pathway">
    <text evidence="11">Amino-acid biosynthesis; L-methionine biosynthesis via salvage pathway; L-methionine from S-methyl-5-thio-alpha-D-ribose 1-phosphate: step 5/6.</text>
</comment>
<sequence length="190" mass="22065">MMESWYMSADVVDQTAENRLSPNQPVTPEQLKDLGIKSWSIPSEGYTYPAKAVPWNPDDIEDPALAALRKEEGYDYADIITCSEECLPDYHNKLKAFFQEHIHSDDEIRYILKGSGYFDVRDKEERWIRVQLSAGDLIVLPEGIYHRFTMDSNNFTHAMRLFKGEPVWTPINRPADDHESRKKYVDTFVS</sequence>
<feature type="binding site" evidence="11">
    <location>
        <position position="107"/>
    </location>
    <ligand>
        <name>Ni(2+)</name>
        <dbReference type="ChEBI" id="CHEBI:49786"/>
        <note>for nickel-dependent acireductone dioxygenase activity</note>
    </ligand>
</feature>
<comment type="caution">
    <text evidence="13">The sequence shown here is derived from an EMBL/GenBank/DDBJ whole genome shotgun (WGS) entry which is preliminary data.</text>
</comment>
<keyword evidence="2 11" id="KW-0963">Cytoplasm</keyword>
<dbReference type="CDD" id="cd02232">
    <property type="entry name" value="cupin_ARD"/>
    <property type="match status" value="1"/>
</dbReference>
<evidence type="ECO:0000256" key="5">
    <source>
        <dbReference type="ARBA" id="ARBA00022723"/>
    </source>
</evidence>
<dbReference type="EC" id="1.13.11.54" evidence="11"/>
<dbReference type="OrthoDB" id="441572at2759"/>
<dbReference type="EMBL" id="CAJNNW010035051">
    <property type="protein sequence ID" value="CAE8725325.1"/>
    <property type="molecule type" value="Genomic_DNA"/>
</dbReference>
<keyword evidence="4 11" id="KW-0028">Amino-acid biosynthesis</keyword>
<evidence type="ECO:0000256" key="4">
    <source>
        <dbReference type="ARBA" id="ARBA00022605"/>
    </source>
</evidence>
<comment type="catalytic activity">
    <reaction evidence="11">
        <text>1,2-dihydroxy-5-(methylsulfanyl)pent-1-en-3-one + O2 = 3-(methylsulfanyl)propanoate + CO + formate + 2 H(+)</text>
        <dbReference type="Rhea" id="RHEA:14161"/>
        <dbReference type="ChEBI" id="CHEBI:15378"/>
        <dbReference type="ChEBI" id="CHEBI:15379"/>
        <dbReference type="ChEBI" id="CHEBI:15740"/>
        <dbReference type="ChEBI" id="CHEBI:17245"/>
        <dbReference type="ChEBI" id="CHEBI:49016"/>
        <dbReference type="ChEBI" id="CHEBI:49252"/>
        <dbReference type="EC" id="1.13.11.53"/>
    </reaction>
</comment>
<evidence type="ECO:0000256" key="8">
    <source>
        <dbReference type="ARBA" id="ARBA00023004"/>
    </source>
</evidence>
<dbReference type="FunFam" id="2.60.120.10:FF:000099">
    <property type="entry name" value="1,2-dihydroxy-3-keto-5-methylthiopentene dioxygenase"/>
    <property type="match status" value="1"/>
</dbReference>
<keyword evidence="10 11" id="KW-0539">Nucleus</keyword>
<dbReference type="GO" id="GO:0016151">
    <property type="term" value="F:nickel cation binding"/>
    <property type="evidence" value="ECO:0007669"/>
    <property type="project" value="UniProtKB-UniRule"/>
</dbReference>
<dbReference type="GO" id="GO:0010308">
    <property type="term" value="F:acireductone dioxygenase (Ni2+-requiring) activity"/>
    <property type="evidence" value="ECO:0007669"/>
    <property type="project" value="UniProtKB-UniRule"/>
</dbReference>
<dbReference type="UniPathway" id="UPA00904">
    <property type="reaction ID" value="UER00878"/>
</dbReference>
<dbReference type="Pfam" id="PF03079">
    <property type="entry name" value="ARD"/>
    <property type="match status" value="1"/>
</dbReference>
<gene>
    <name evidence="12" type="ORF">PGLA1383_LOCUS28628</name>
    <name evidence="13" type="ORF">PGLA2088_LOCUS44076</name>
</gene>
<evidence type="ECO:0000313" key="13">
    <source>
        <dbReference type="EMBL" id="CAE8725325.1"/>
    </source>
</evidence>
<accession>A0A813LGG9</accession>
<proteinExistence type="inferred from homology"/>
<evidence type="ECO:0000256" key="10">
    <source>
        <dbReference type="ARBA" id="ARBA00023242"/>
    </source>
</evidence>
<dbReference type="GO" id="GO:0019509">
    <property type="term" value="P:L-methionine salvage from methylthioadenosine"/>
    <property type="evidence" value="ECO:0007669"/>
    <property type="project" value="UniProtKB-UniRule"/>
</dbReference>
<comment type="cofactor">
    <cofactor evidence="11">
        <name>Fe(2+)</name>
        <dbReference type="ChEBI" id="CHEBI:29033"/>
    </cofactor>
    <cofactor evidence="11">
        <name>Ni(2+)</name>
        <dbReference type="ChEBI" id="CHEBI:49786"/>
    </cofactor>
    <text evidence="11">Binds either 1 Fe or Ni cation per monomer. Iron-binding promotes an acireductone dioxygenase reaction producing 2-keto-4-methylthiobutyrate, while nickel-binding promotes an acireductone dioxygenase reaction producing 3-(methylsulfanyl)propanoate.</text>
</comment>
<feature type="binding site" evidence="11">
    <location>
        <position position="101"/>
    </location>
    <ligand>
        <name>Ni(2+)</name>
        <dbReference type="ChEBI" id="CHEBI:49786"/>
        <note>for nickel-dependent acireductone dioxygenase activity</note>
    </ligand>
</feature>
<evidence type="ECO:0000256" key="1">
    <source>
        <dbReference type="ARBA" id="ARBA00000428"/>
    </source>
</evidence>
<dbReference type="AlphaFoldDB" id="A0A813LGG9"/>
<keyword evidence="9 11" id="KW-0486">Methionine biosynthesis</keyword>
<keyword evidence="3 11" id="KW-0533">Nickel</keyword>
<feature type="binding site" evidence="11">
    <location>
        <position position="146"/>
    </location>
    <ligand>
        <name>Ni(2+)</name>
        <dbReference type="ChEBI" id="CHEBI:49786"/>
        <note>for nickel-dependent acireductone dioxygenase activity</note>
    </ligand>
</feature>
<name>A0A813LGG9_POLGL</name>
<organism evidence="13 14">
    <name type="scientific">Polarella glacialis</name>
    <name type="common">Dinoflagellate</name>
    <dbReference type="NCBI Taxonomy" id="89957"/>
    <lineage>
        <taxon>Eukaryota</taxon>
        <taxon>Sar</taxon>
        <taxon>Alveolata</taxon>
        <taxon>Dinophyceae</taxon>
        <taxon>Suessiales</taxon>
        <taxon>Suessiaceae</taxon>
        <taxon>Polarella</taxon>
    </lineage>
</organism>
<dbReference type="HAMAP" id="MF_03154">
    <property type="entry name" value="Salvage_MtnD_euk"/>
    <property type="match status" value="1"/>
</dbReference>
<dbReference type="EMBL" id="CAJNNV010024844">
    <property type="protein sequence ID" value="CAE8610817.1"/>
    <property type="molecule type" value="Genomic_DNA"/>
</dbReference>
<dbReference type="PANTHER" id="PTHR23418:SF0">
    <property type="entry name" value="ACIREDUCTONE DIOXYGENASE"/>
    <property type="match status" value="1"/>
</dbReference>
<dbReference type="InterPro" id="IPR011051">
    <property type="entry name" value="RmlC_Cupin_sf"/>
</dbReference>
<keyword evidence="8 11" id="KW-0408">Iron</keyword>
<feature type="binding site" evidence="11">
    <location>
        <position position="146"/>
    </location>
    <ligand>
        <name>Fe(2+)</name>
        <dbReference type="ChEBI" id="CHEBI:29033"/>
        <note>for iron-dependent acireductone dioxygenase activity</note>
    </ligand>
</feature>
<protein>
    <recommendedName>
        <fullName evidence="11">Acireductone dioxygenase</fullName>
    </recommendedName>
    <alternativeName>
        <fullName evidence="11">Acireductone dioxygenase (Fe(2+)-requiring)</fullName>
        <shortName evidence="11">ARD'</shortName>
        <shortName evidence="11">Fe-ARD</shortName>
        <ecNumber evidence="11">1.13.11.54</ecNumber>
    </alternativeName>
    <alternativeName>
        <fullName evidence="11">Acireductone dioxygenase (Ni(2+)-requiring)</fullName>
        <shortName evidence="11">ARD</shortName>
        <shortName evidence="11">Ni-ARD</shortName>
        <ecNumber evidence="11">1.13.11.53</ecNumber>
    </alternativeName>
</protein>
<dbReference type="OMA" id="WYMDESQ"/>
<evidence type="ECO:0000313" key="12">
    <source>
        <dbReference type="EMBL" id="CAE8610817.1"/>
    </source>
</evidence>
<dbReference type="PANTHER" id="PTHR23418">
    <property type="entry name" value="ACIREDUCTONE DIOXYGENASE"/>
    <property type="match status" value="1"/>
</dbReference>
<comment type="catalytic activity">
    <reaction evidence="1 11">
        <text>1,2-dihydroxy-5-(methylsulfanyl)pent-1-en-3-one + O2 = 4-methylsulfanyl-2-oxobutanoate + formate + 2 H(+)</text>
        <dbReference type="Rhea" id="RHEA:24504"/>
        <dbReference type="ChEBI" id="CHEBI:15378"/>
        <dbReference type="ChEBI" id="CHEBI:15379"/>
        <dbReference type="ChEBI" id="CHEBI:15740"/>
        <dbReference type="ChEBI" id="CHEBI:16723"/>
        <dbReference type="ChEBI" id="CHEBI:49252"/>
        <dbReference type="EC" id="1.13.11.54"/>
    </reaction>
</comment>
<dbReference type="InterPro" id="IPR014710">
    <property type="entry name" value="RmlC-like_jellyroll"/>
</dbReference>
<feature type="binding site" evidence="11">
    <location>
        <position position="101"/>
    </location>
    <ligand>
        <name>Fe(2+)</name>
        <dbReference type="ChEBI" id="CHEBI:29033"/>
        <note>for iron-dependent acireductone dioxygenase activity</note>
    </ligand>
</feature>
<dbReference type="Gene3D" id="2.60.120.10">
    <property type="entry name" value="Jelly Rolls"/>
    <property type="match status" value="1"/>
</dbReference>
<evidence type="ECO:0000256" key="9">
    <source>
        <dbReference type="ARBA" id="ARBA00023167"/>
    </source>
</evidence>
<dbReference type="Proteomes" id="UP000626109">
    <property type="component" value="Unassembled WGS sequence"/>
</dbReference>
<comment type="subcellular location">
    <subcellularLocation>
        <location evidence="11">Cytoplasm</location>
    </subcellularLocation>
    <subcellularLocation>
        <location evidence="11">Nucleus</location>
    </subcellularLocation>
</comment>
<dbReference type="GO" id="GO:0005737">
    <property type="term" value="C:cytoplasm"/>
    <property type="evidence" value="ECO:0007669"/>
    <property type="project" value="UniProtKB-SubCell"/>
</dbReference>
<feature type="binding site" evidence="11">
    <location>
        <position position="103"/>
    </location>
    <ligand>
        <name>Fe(2+)</name>
        <dbReference type="ChEBI" id="CHEBI:29033"/>
        <note>for iron-dependent acireductone dioxygenase activity</note>
    </ligand>
</feature>
<evidence type="ECO:0000256" key="2">
    <source>
        <dbReference type="ARBA" id="ARBA00022490"/>
    </source>
</evidence>
<evidence type="ECO:0000256" key="7">
    <source>
        <dbReference type="ARBA" id="ARBA00023002"/>
    </source>
</evidence>
<dbReference type="GO" id="GO:0010309">
    <property type="term" value="F:acireductone dioxygenase [iron(II)-requiring] activity"/>
    <property type="evidence" value="ECO:0007669"/>
    <property type="project" value="UniProtKB-UniRule"/>
</dbReference>
<feature type="binding site" evidence="11">
    <location>
        <position position="107"/>
    </location>
    <ligand>
        <name>Fe(2+)</name>
        <dbReference type="ChEBI" id="CHEBI:29033"/>
        <note>for iron-dependent acireductone dioxygenase activity</note>
    </ligand>
</feature>
<keyword evidence="5 11" id="KW-0479">Metal-binding</keyword>
<evidence type="ECO:0000256" key="3">
    <source>
        <dbReference type="ARBA" id="ARBA00022596"/>
    </source>
</evidence>
<evidence type="ECO:0000313" key="14">
    <source>
        <dbReference type="Proteomes" id="UP000626109"/>
    </source>
</evidence>
<keyword evidence="7 11" id="KW-0560">Oxidoreductase</keyword>
<comment type="similarity">
    <text evidence="11">Belongs to the acireductone dioxygenase (ARD) family.</text>
</comment>
<dbReference type="GO" id="GO:0005506">
    <property type="term" value="F:iron ion binding"/>
    <property type="evidence" value="ECO:0007669"/>
    <property type="project" value="UniProtKB-UniRule"/>
</dbReference>
<reference evidence="13" key="1">
    <citation type="submission" date="2021-02" db="EMBL/GenBank/DDBJ databases">
        <authorList>
            <person name="Dougan E. K."/>
            <person name="Rhodes N."/>
            <person name="Thang M."/>
            <person name="Chan C."/>
        </authorList>
    </citation>
    <scope>NUCLEOTIDE SEQUENCE</scope>
</reference>
<comment type="function">
    <text evidence="11">Catalyzes 2 different reactions between oxygen and the acireductone 1,2-dihydroxy-3-keto-5-methylthiopentene (DHK-MTPene) depending upon the metal bound in the active site. Fe-containing acireductone dioxygenase (Fe-ARD) produces formate and 2-keto-4-methylthiobutyrate (KMTB), the alpha-ketoacid precursor of methionine in the methionine recycle pathway. Ni-containing acireductone dioxygenase (Ni-ARD) produces methylthiopropionate, carbon monoxide and formate, and does not lie on the methionine recycle pathway.</text>
</comment>
<dbReference type="SUPFAM" id="SSF51182">
    <property type="entry name" value="RmlC-like cupins"/>
    <property type="match status" value="1"/>
</dbReference>
<dbReference type="InterPro" id="IPR027496">
    <property type="entry name" value="ARD_euk"/>
</dbReference>
<dbReference type="InterPro" id="IPR004313">
    <property type="entry name" value="ARD"/>
</dbReference>
<keyword evidence="6 11" id="KW-0223">Dioxygenase</keyword>
<dbReference type="Proteomes" id="UP000654075">
    <property type="component" value="Unassembled WGS sequence"/>
</dbReference>
<feature type="binding site" evidence="11">
    <location>
        <position position="103"/>
    </location>
    <ligand>
        <name>Ni(2+)</name>
        <dbReference type="ChEBI" id="CHEBI:49786"/>
        <note>for nickel-dependent acireductone dioxygenase activity</note>
    </ligand>
</feature>
<keyword evidence="15" id="KW-1185">Reference proteome</keyword>
<evidence type="ECO:0000313" key="15">
    <source>
        <dbReference type="Proteomes" id="UP000654075"/>
    </source>
</evidence>